<protein>
    <submittedName>
        <fullName evidence="2">Uncharacterized protein</fullName>
    </submittedName>
</protein>
<dbReference type="EMBL" id="JAUEPR010000004">
    <property type="protein sequence ID" value="KAK0486387.1"/>
    <property type="molecule type" value="Genomic_DNA"/>
</dbReference>
<feature type="region of interest" description="Disordered" evidence="1">
    <location>
        <begin position="1"/>
        <end position="32"/>
    </location>
</feature>
<proteinExistence type="predicted"/>
<evidence type="ECO:0000313" key="2">
    <source>
        <dbReference type="EMBL" id="KAK0486387.1"/>
    </source>
</evidence>
<reference evidence="2" key="1">
    <citation type="submission" date="2023-06" db="EMBL/GenBank/DDBJ databases">
        <authorList>
            <consortium name="Lawrence Berkeley National Laboratory"/>
            <person name="Ahrendt S."/>
            <person name="Sahu N."/>
            <person name="Indic B."/>
            <person name="Wong-Bajracharya J."/>
            <person name="Merenyi Z."/>
            <person name="Ke H.-M."/>
            <person name="Monk M."/>
            <person name="Kocsube S."/>
            <person name="Drula E."/>
            <person name="Lipzen A."/>
            <person name="Balint B."/>
            <person name="Henrissat B."/>
            <person name="Andreopoulos B."/>
            <person name="Martin F.M."/>
            <person name="Harder C.B."/>
            <person name="Rigling D."/>
            <person name="Ford K.L."/>
            <person name="Foster G.D."/>
            <person name="Pangilinan J."/>
            <person name="Papanicolaou A."/>
            <person name="Barry K."/>
            <person name="LaButti K."/>
            <person name="Viragh M."/>
            <person name="Koriabine M."/>
            <person name="Yan M."/>
            <person name="Riley R."/>
            <person name="Champramary S."/>
            <person name="Plett K.L."/>
            <person name="Tsai I.J."/>
            <person name="Slot J."/>
            <person name="Sipos G."/>
            <person name="Plett J."/>
            <person name="Nagy L.G."/>
            <person name="Grigoriev I.V."/>
        </authorList>
    </citation>
    <scope>NUCLEOTIDE SEQUENCE</scope>
    <source>
        <strain evidence="2">ICMP 16352</strain>
    </source>
</reference>
<evidence type="ECO:0000256" key="1">
    <source>
        <dbReference type="SAM" id="MobiDB-lite"/>
    </source>
</evidence>
<comment type="caution">
    <text evidence="2">The sequence shown here is derived from an EMBL/GenBank/DDBJ whole genome shotgun (WGS) entry which is preliminary data.</text>
</comment>
<dbReference type="Proteomes" id="UP001175227">
    <property type="component" value="Unassembled WGS sequence"/>
</dbReference>
<accession>A0AA39UEN3</accession>
<gene>
    <name evidence="2" type="ORF">IW261DRAFT_1664514</name>
</gene>
<feature type="compositionally biased region" description="Basic and acidic residues" evidence="1">
    <location>
        <begin position="7"/>
        <end position="18"/>
    </location>
</feature>
<evidence type="ECO:0000313" key="3">
    <source>
        <dbReference type="Proteomes" id="UP001175227"/>
    </source>
</evidence>
<sequence length="252" mass="27997">MQFSRVDAMDQQRFDPAKKTPSSPENKKKAGNVLDEAVELPLSKTKSTTDILDSQRFDPTRKASLQQDDSRSILPDSLDELPLNDEFTIIDPLEAQACFPPATPTADATVVRKAIRRVLSLDKVLPFRPSPISTASSSRPSTSASTAMSSILTTGYPIDSQCDDIHPDSYIATKMIIPRSPSILSFDALSCYSRSAFENEVDAEVERIKECKNISVWVNQASFSSEEYRDLWRHSLQPTPSVLQVESRVEVV</sequence>
<feature type="region of interest" description="Disordered" evidence="1">
    <location>
        <begin position="46"/>
        <end position="73"/>
    </location>
</feature>
<name>A0AA39UEN3_9AGAR</name>
<keyword evidence="3" id="KW-1185">Reference proteome</keyword>
<organism evidence="2 3">
    <name type="scientific">Armillaria novae-zelandiae</name>
    <dbReference type="NCBI Taxonomy" id="153914"/>
    <lineage>
        <taxon>Eukaryota</taxon>
        <taxon>Fungi</taxon>
        <taxon>Dikarya</taxon>
        <taxon>Basidiomycota</taxon>
        <taxon>Agaricomycotina</taxon>
        <taxon>Agaricomycetes</taxon>
        <taxon>Agaricomycetidae</taxon>
        <taxon>Agaricales</taxon>
        <taxon>Marasmiineae</taxon>
        <taxon>Physalacriaceae</taxon>
        <taxon>Armillaria</taxon>
    </lineage>
</organism>
<dbReference type="AlphaFoldDB" id="A0AA39UEN3"/>